<dbReference type="EMBL" id="CM010628">
    <property type="protein sequence ID" value="RID78396.1"/>
    <property type="molecule type" value="Genomic_DNA"/>
</dbReference>
<evidence type="ECO:0000313" key="5">
    <source>
        <dbReference type="Proteomes" id="UP000264353"/>
    </source>
</evidence>
<feature type="coiled-coil region" evidence="1">
    <location>
        <begin position="73"/>
        <end position="107"/>
    </location>
</feature>
<proteinExistence type="predicted"/>
<sequence length="162" mass="18089">MATSFSASSDATSFGLADAPKNDGPLCRCGRPTTITISWSEANPGRRYYRCDVHTFVGWADHDDPCGWQTASLSEARDIIHRQRDEIRQLKAVNRKILRDRESVQENQASSLDSQGPFDENAKLRLELAEAAGREKLYRQCFAISWAGFFVATAIIASTVFK</sequence>
<keyword evidence="2" id="KW-0812">Transmembrane</keyword>
<evidence type="ECO:0000313" key="4">
    <source>
        <dbReference type="EMBL" id="RID78396.1"/>
    </source>
</evidence>
<dbReference type="Pfam" id="PF23549">
    <property type="entry name" value="Zn_ribbon_GRF_2"/>
    <property type="match status" value="1"/>
</dbReference>
<keyword evidence="2" id="KW-1133">Transmembrane helix</keyword>
<dbReference type="Proteomes" id="UP000264353">
    <property type="component" value="Chromosome A1"/>
</dbReference>
<keyword evidence="1" id="KW-0175">Coiled coil</keyword>
<gene>
    <name evidence="4" type="ORF">BRARA_A01232</name>
</gene>
<dbReference type="InterPro" id="IPR056444">
    <property type="entry name" value="Zn_ribbon_GRF_2"/>
</dbReference>
<protein>
    <recommendedName>
        <fullName evidence="3">GRF-like zinc ribbon domain-containing protein</fullName>
    </recommendedName>
</protein>
<evidence type="ECO:0000256" key="2">
    <source>
        <dbReference type="SAM" id="Phobius"/>
    </source>
</evidence>
<dbReference type="AlphaFoldDB" id="A0A398AT20"/>
<organism evidence="4 5">
    <name type="scientific">Brassica campestris</name>
    <name type="common">Field mustard</name>
    <dbReference type="NCBI Taxonomy" id="3711"/>
    <lineage>
        <taxon>Eukaryota</taxon>
        <taxon>Viridiplantae</taxon>
        <taxon>Streptophyta</taxon>
        <taxon>Embryophyta</taxon>
        <taxon>Tracheophyta</taxon>
        <taxon>Spermatophyta</taxon>
        <taxon>Magnoliopsida</taxon>
        <taxon>eudicotyledons</taxon>
        <taxon>Gunneridae</taxon>
        <taxon>Pentapetalae</taxon>
        <taxon>rosids</taxon>
        <taxon>malvids</taxon>
        <taxon>Brassicales</taxon>
        <taxon>Brassicaceae</taxon>
        <taxon>Brassiceae</taxon>
        <taxon>Brassica</taxon>
    </lineage>
</organism>
<accession>A0A398AT20</accession>
<evidence type="ECO:0000256" key="1">
    <source>
        <dbReference type="SAM" id="Coils"/>
    </source>
</evidence>
<reference evidence="4 5" key="1">
    <citation type="submission" date="2018-06" db="EMBL/GenBank/DDBJ databases">
        <title>WGS assembly of Brassica rapa FPsc.</title>
        <authorList>
            <person name="Bowman J."/>
            <person name="Kohchi T."/>
            <person name="Yamato K."/>
            <person name="Jenkins J."/>
            <person name="Shu S."/>
            <person name="Ishizaki K."/>
            <person name="Yamaoka S."/>
            <person name="Nishihama R."/>
            <person name="Nakamura Y."/>
            <person name="Berger F."/>
            <person name="Adam C."/>
            <person name="Aki S."/>
            <person name="Althoff F."/>
            <person name="Araki T."/>
            <person name="Arteaga-Vazquez M."/>
            <person name="Balasubrmanian S."/>
            <person name="Bauer D."/>
            <person name="Boehm C."/>
            <person name="Briginshaw L."/>
            <person name="Caballero-Perez J."/>
            <person name="Catarino B."/>
            <person name="Chen F."/>
            <person name="Chiyoda S."/>
            <person name="Chovatia M."/>
            <person name="Davies K."/>
            <person name="Delmans M."/>
            <person name="Demura T."/>
            <person name="Dierschke T."/>
            <person name="Dolan L."/>
            <person name="Dorantes-Acosta A."/>
            <person name="Eklund D."/>
            <person name="Florent S."/>
            <person name="Flores-Sandoval E."/>
            <person name="Fujiyama A."/>
            <person name="Fukuzawa H."/>
            <person name="Galik B."/>
            <person name="Grimanelli D."/>
            <person name="Grimwood J."/>
            <person name="Grossniklaus U."/>
            <person name="Hamada T."/>
            <person name="Haseloff J."/>
            <person name="Hetherington A."/>
            <person name="Higo A."/>
            <person name="Hirakawa Y."/>
            <person name="Hundley H."/>
            <person name="Ikeda Y."/>
            <person name="Inoue K."/>
            <person name="Inoue S."/>
            <person name="Ishida S."/>
            <person name="Jia Q."/>
            <person name="Kakita M."/>
            <person name="Kanazawa T."/>
            <person name="Kawai Y."/>
            <person name="Kawashima T."/>
            <person name="Kennedy M."/>
            <person name="Kinose K."/>
            <person name="Kinoshita T."/>
            <person name="Kohara Y."/>
            <person name="Koide E."/>
            <person name="Komatsu K."/>
            <person name="Kopischke S."/>
            <person name="Kubo M."/>
            <person name="Kyozuka J."/>
            <person name="Lagercrantz U."/>
            <person name="Lin S."/>
            <person name="Lindquist E."/>
            <person name="Lipzen A."/>
            <person name="Lu C."/>
            <person name="Luna E."/>
            <person name="Martienssen R."/>
            <person name="Minamino N."/>
            <person name="Mizutani M."/>
            <person name="Mizutani M."/>
            <person name="Mochizuki N."/>
            <person name="Monte I."/>
            <person name="Mosher R."/>
            <person name="Nagasaki H."/>
            <person name="Nakagami H."/>
            <person name="Naramoto S."/>
            <person name="Nishitani K."/>
            <person name="Ohtani M."/>
            <person name="Okamoto T."/>
            <person name="Okumura M."/>
            <person name="Phillips J."/>
            <person name="Pollak B."/>
            <person name="Reinders A."/>
            <person name="Roevekamp M."/>
            <person name="Sano R."/>
            <person name="Sawa S."/>
            <person name="Schmid M."/>
            <person name="Shirakawa M."/>
            <person name="Solano R."/>
            <person name="Spunde A."/>
            <person name="Suetsugu N."/>
            <person name="Sugano S."/>
            <person name="Sugiyama A."/>
            <person name="Sun R."/>
            <person name="Suzuki Y."/>
            <person name="Takenaka M."/>
            <person name="Takezawa D."/>
            <person name="Tomogane H."/>
            <person name="Tsuzuki M."/>
            <person name="Ueda T."/>
            <person name="Umeda M."/>
            <person name="Ward J."/>
            <person name="Watanabe Y."/>
            <person name="Yazaki K."/>
            <person name="Yokoyama R."/>
            <person name="Yoshitake Y."/>
            <person name="Yotsui I."/>
            <person name="Zachgo S."/>
            <person name="Schmutz J."/>
        </authorList>
    </citation>
    <scope>NUCLEOTIDE SEQUENCE [LARGE SCALE GENOMIC DNA]</scope>
    <source>
        <strain evidence="5">cv. B-3</strain>
    </source>
</reference>
<feature type="transmembrane region" description="Helical" evidence="2">
    <location>
        <begin position="141"/>
        <end position="161"/>
    </location>
</feature>
<feature type="domain" description="GRF-like zinc ribbon" evidence="3">
    <location>
        <begin position="25"/>
        <end position="62"/>
    </location>
</feature>
<evidence type="ECO:0000259" key="3">
    <source>
        <dbReference type="Pfam" id="PF23549"/>
    </source>
</evidence>
<name>A0A398AT20_BRACM</name>
<dbReference type="PANTHER" id="PTHR33248">
    <property type="entry name" value="ZINC ION-BINDING PROTEIN"/>
    <property type="match status" value="1"/>
</dbReference>
<keyword evidence="2" id="KW-0472">Membrane</keyword>